<accession>A0A3E0H3M8</accession>
<keyword evidence="3 9" id="KW-0963">Cytoplasm</keyword>
<comment type="subcellular location">
    <subcellularLocation>
        <location evidence="1 9">Cytoplasm</location>
    </subcellularLocation>
</comment>
<keyword evidence="4 9" id="KW-0444">Lipid biosynthesis</keyword>
<evidence type="ECO:0000256" key="6">
    <source>
        <dbReference type="ARBA" id="ARBA00023098"/>
    </source>
</evidence>
<sequence>MLDIQQVMHYLPQRYPFLFVDRVTEIEKGKRIVGYKNVTINEQFFQGHFPAKPIMPGVLMIEAMAQIAGVLGFYTYEKSPETGHLYVFAGADNVRFKRQVVPGDQLILEAVATGSRRHIYKFSCRALVNGELAASADIIIAEQTL</sequence>
<proteinExistence type="inferred from homology"/>
<dbReference type="GO" id="GO:0006633">
    <property type="term" value="P:fatty acid biosynthetic process"/>
    <property type="evidence" value="ECO:0007669"/>
    <property type="project" value="UniProtKB-UniRule"/>
</dbReference>
<comment type="function">
    <text evidence="8 9">Involved in unsaturated fatty acids biosynthesis. Catalyzes the dehydration of short chain beta-hydroxyacyl-ACPs and long chain saturated and unsaturated beta-hydroxyacyl-ACPs.</text>
</comment>
<dbReference type="GO" id="GO:0016020">
    <property type="term" value="C:membrane"/>
    <property type="evidence" value="ECO:0007669"/>
    <property type="project" value="GOC"/>
</dbReference>
<evidence type="ECO:0000313" key="10">
    <source>
        <dbReference type="EMBL" id="REH37898.1"/>
    </source>
</evidence>
<comment type="caution">
    <text evidence="10">The sequence shown here is derived from an EMBL/GenBank/DDBJ whole genome shotgun (WGS) entry which is preliminary data.</text>
</comment>
<dbReference type="EMBL" id="QUNR01000003">
    <property type="protein sequence ID" value="REH37898.1"/>
    <property type="molecule type" value="Genomic_DNA"/>
</dbReference>
<evidence type="ECO:0000256" key="9">
    <source>
        <dbReference type="HAMAP-Rule" id="MF_00406"/>
    </source>
</evidence>
<dbReference type="InterPro" id="IPR013114">
    <property type="entry name" value="FabA_FabZ"/>
</dbReference>
<keyword evidence="7 9" id="KW-0456">Lyase</keyword>
<organism evidence="10 11">
    <name type="scientific">Paraperlucidibaca baekdonensis</name>
    <dbReference type="NCBI Taxonomy" id="748120"/>
    <lineage>
        <taxon>Bacteria</taxon>
        <taxon>Pseudomonadati</taxon>
        <taxon>Pseudomonadota</taxon>
        <taxon>Gammaproteobacteria</taxon>
        <taxon>Moraxellales</taxon>
        <taxon>Moraxellaceae</taxon>
        <taxon>Paraperlucidibaca</taxon>
    </lineage>
</organism>
<dbReference type="Gene3D" id="3.10.129.10">
    <property type="entry name" value="Hotdog Thioesterase"/>
    <property type="match status" value="1"/>
</dbReference>
<keyword evidence="6 9" id="KW-0443">Lipid metabolism</keyword>
<keyword evidence="11" id="KW-1185">Reference proteome</keyword>
<keyword evidence="5 9" id="KW-0441">Lipid A biosynthesis</keyword>
<dbReference type="GO" id="GO:0019171">
    <property type="term" value="F:(3R)-hydroxyacyl-[acyl-carrier-protein] dehydratase activity"/>
    <property type="evidence" value="ECO:0007669"/>
    <property type="project" value="UniProtKB-EC"/>
</dbReference>
<evidence type="ECO:0000256" key="7">
    <source>
        <dbReference type="ARBA" id="ARBA00023239"/>
    </source>
</evidence>
<name>A0A3E0H3M8_9GAMM</name>
<evidence type="ECO:0000256" key="3">
    <source>
        <dbReference type="ARBA" id="ARBA00022490"/>
    </source>
</evidence>
<evidence type="ECO:0000256" key="8">
    <source>
        <dbReference type="ARBA" id="ARBA00025049"/>
    </source>
</evidence>
<dbReference type="GO" id="GO:0005737">
    <property type="term" value="C:cytoplasm"/>
    <property type="evidence" value="ECO:0007669"/>
    <property type="project" value="UniProtKB-SubCell"/>
</dbReference>
<dbReference type="CDD" id="cd01288">
    <property type="entry name" value="FabZ"/>
    <property type="match status" value="1"/>
</dbReference>
<evidence type="ECO:0000256" key="1">
    <source>
        <dbReference type="ARBA" id="ARBA00004496"/>
    </source>
</evidence>
<dbReference type="NCBIfam" id="TIGR01750">
    <property type="entry name" value="fabZ"/>
    <property type="match status" value="1"/>
</dbReference>
<dbReference type="PANTHER" id="PTHR30272">
    <property type="entry name" value="3-HYDROXYACYL-[ACYL-CARRIER-PROTEIN] DEHYDRATASE"/>
    <property type="match status" value="1"/>
</dbReference>
<feature type="active site" evidence="9">
    <location>
        <position position="48"/>
    </location>
</feature>
<dbReference type="AlphaFoldDB" id="A0A3E0H3M8"/>
<dbReference type="FunFam" id="3.10.129.10:FF:000001">
    <property type="entry name" value="3-hydroxyacyl-[acyl-carrier-protein] dehydratase FabZ"/>
    <property type="match status" value="1"/>
</dbReference>
<evidence type="ECO:0000313" key="11">
    <source>
        <dbReference type="Proteomes" id="UP000256774"/>
    </source>
</evidence>
<evidence type="ECO:0000256" key="4">
    <source>
        <dbReference type="ARBA" id="ARBA00022516"/>
    </source>
</evidence>
<dbReference type="PANTHER" id="PTHR30272:SF1">
    <property type="entry name" value="3-HYDROXYACYL-[ACYL-CARRIER-PROTEIN] DEHYDRATASE"/>
    <property type="match status" value="1"/>
</dbReference>
<dbReference type="Proteomes" id="UP000256774">
    <property type="component" value="Unassembled WGS sequence"/>
</dbReference>
<dbReference type="HAMAP" id="MF_00406">
    <property type="entry name" value="FabZ"/>
    <property type="match status" value="1"/>
</dbReference>
<evidence type="ECO:0000256" key="5">
    <source>
        <dbReference type="ARBA" id="ARBA00022556"/>
    </source>
</evidence>
<dbReference type="SUPFAM" id="SSF54637">
    <property type="entry name" value="Thioesterase/thiol ester dehydrase-isomerase"/>
    <property type="match status" value="1"/>
</dbReference>
<dbReference type="GO" id="GO:0009245">
    <property type="term" value="P:lipid A biosynthetic process"/>
    <property type="evidence" value="ECO:0007669"/>
    <property type="project" value="UniProtKB-UniRule"/>
</dbReference>
<reference evidence="10 11" key="1">
    <citation type="submission" date="2018-08" db="EMBL/GenBank/DDBJ databases">
        <title>Genomic Encyclopedia of Type Strains, Phase IV (KMG-IV): sequencing the most valuable type-strain genomes for metagenomic binning, comparative biology and taxonomic classification.</title>
        <authorList>
            <person name="Goeker M."/>
        </authorList>
    </citation>
    <scope>NUCLEOTIDE SEQUENCE [LARGE SCALE GENOMIC DNA]</scope>
    <source>
        <strain evidence="10 11">DSM 26022</strain>
    </source>
</reference>
<dbReference type="InterPro" id="IPR029069">
    <property type="entry name" value="HotDog_dom_sf"/>
</dbReference>
<protein>
    <recommendedName>
        <fullName evidence="9">3-hydroxyacyl-[acyl-carrier-protein] dehydratase FabZ</fullName>
        <ecNumber evidence="9">4.2.1.59</ecNumber>
    </recommendedName>
    <alternativeName>
        <fullName evidence="9">(3R)-hydroxymyristoyl-[acyl-carrier-protein] dehydratase</fullName>
        <shortName evidence="9">(3R)-hydroxymyristoyl-ACP dehydrase</shortName>
    </alternativeName>
    <alternativeName>
        <fullName evidence="9">Beta-hydroxyacyl-ACP dehydratase</fullName>
    </alternativeName>
</protein>
<dbReference type="InterPro" id="IPR010084">
    <property type="entry name" value="FabZ"/>
</dbReference>
<evidence type="ECO:0000256" key="2">
    <source>
        <dbReference type="ARBA" id="ARBA00009174"/>
    </source>
</evidence>
<dbReference type="RefSeq" id="WP_116208490.1">
    <property type="nucleotide sequence ID" value="NZ_QUNR01000003.1"/>
</dbReference>
<dbReference type="OrthoDB" id="9772788at2"/>
<dbReference type="EC" id="4.2.1.59" evidence="9"/>
<gene>
    <name evidence="9" type="primary">fabZ</name>
    <name evidence="10" type="ORF">DFR26_1682</name>
</gene>
<comment type="catalytic activity">
    <reaction evidence="9">
        <text>a (3R)-hydroxyacyl-[ACP] = a (2E)-enoyl-[ACP] + H2O</text>
        <dbReference type="Rhea" id="RHEA:13097"/>
        <dbReference type="Rhea" id="RHEA-COMP:9925"/>
        <dbReference type="Rhea" id="RHEA-COMP:9945"/>
        <dbReference type="ChEBI" id="CHEBI:15377"/>
        <dbReference type="ChEBI" id="CHEBI:78784"/>
        <dbReference type="ChEBI" id="CHEBI:78827"/>
        <dbReference type="EC" id="4.2.1.59"/>
    </reaction>
</comment>
<dbReference type="NCBIfam" id="NF000582">
    <property type="entry name" value="PRK00006.1"/>
    <property type="match status" value="1"/>
</dbReference>
<dbReference type="Pfam" id="PF07977">
    <property type="entry name" value="FabA"/>
    <property type="match status" value="1"/>
</dbReference>
<comment type="similarity">
    <text evidence="2 9">Belongs to the thioester dehydratase family. FabZ subfamily.</text>
</comment>